<feature type="region of interest" description="Disordered" evidence="2">
    <location>
        <begin position="170"/>
        <end position="228"/>
    </location>
</feature>
<dbReference type="EMBL" id="JACSRA010000014">
    <property type="protein sequence ID" value="MBD7911710.1"/>
    <property type="molecule type" value="Genomic_DNA"/>
</dbReference>
<evidence type="ECO:0000313" key="4">
    <source>
        <dbReference type="Proteomes" id="UP000627781"/>
    </source>
</evidence>
<evidence type="ECO:0000256" key="1">
    <source>
        <dbReference type="SAM" id="Coils"/>
    </source>
</evidence>
<evidence type="ECO:0000256" key="2">
    <source>
        <dbReference type="SAM" id="MobiDB-lite"/>
    </source>
</evidence>
<name>A0ABR8PUB4_9CLOT</name>
<feature type="compositionally biased region" description="Basic and acidic residues" evidence="2">
    <location>
        <begin position="193"/>
        <end position="216"/>
    </location>
</feature>
<proteinExistence type="predicted"/>
<dbReference type="Proteomes" id="UP000627781">
    <property type="component" value="Unassembled WGS sequence"/>
</dbReference>
<sequence length="228" mass="25952">MSISIGINRPIVMNTGYTKDNRANLLMKQKESLQKQIQLIEKDKGSNDSEKKKKIDEVKKQIDKVNVEIDKESVEKVKEGSKEILKKMTEQIEKDDSAEEKERDGNVAVNYSLISASSDGKHVQKLNGYRKKAIHEDGINSSRVRRIDQMIEEKMKNIQKSLISAKKAVEEYSKNSKIKSEEKGGEGNSNTIGEREDTDIKVDVKKEETSKEKDISQKGNRKVINTRI</sequence>
<keyword evidence="4" id="KW-1185">Reference proteome</keyword>
<evidence type="ECO:0000313" key="3">
    <source>
        <dbReference type="EMBL" id="MBD7911710.1"/>
    </source>
</evidence>
<gene>
    <name evidence="3" type="ORF">H9661_10105</name>
</gene>
<keyword evidence="1" id="KW-0175">Coiled coil</keyword>
<feature type="coiled-coil region" evidence="1">
    <location>
        <begin position="23"/>
        <end position="75"/>
    </location>
</feature>
<evidence type="ECO:0008006" key="5">
    <source>
        <dbReference type="Google" id="ProtNLM"/>
    </source>
</evidence>
<reference evidence="3 4" key="1">
    <citation type="submission" date="2020-08" db="EMBL/GenBank/DDBJ databases">
        <title>A Genomic Blueprint of the Chicken Gut Microbiome.</title>
        <authorList>
            <person name="Gilroy R."/>
            <person name="Ravi A."/>
            <person name="Getino M."/>
            <person name="Pursley I."/>
            <person name="Horton D.L."/>
            <person name="Alikhan N.-F."/>
            <person name="Baker D."/>
            <person name="Gharbi K."/>
            <person name="Hall N."/>
            <person name="Watson M."/>
            <person name="Adriaenssens E.M."/>
            <person name="Foster-Nyarko E."/>
            <person name="Jarju S."/>
            <person name="Secka A."/>
            <person name="Antonio M."/>
            <person name="Oren A."/>
            <person name="Chaudhuri R."/>
            <person name="La Ragione R.M."/>
            <person name="Hildebrand F."/>
            <person name="Pallen M.J."/>
        </authorList>
    </citation>
    <scope>NUCLEOTIDE SEQUENCE [LARGE SCALE GENOMIC DNA]</scope>
    <source>
        <strain evidence="3 4">Sa3CVN1</strain>
    </source>
</reference>
<organism evidence="3 4">
    <name type="scientific">Clostridium cibarium</name>
    <dbReference type="NCBI Taxonomy" id="2762247"/>
    <lineage>
        <taxon>Bacteria</taxon>
        <taxon>Bacillati</taxon>
        <taxon>Bacillota</taxon>
        <taxon>Clostridia</taxon>
        <taxon>Eubacteriales</taxon>
        <taxon>Clostridiaceae</taxon>
        <taxon>Clostridium</taxon>
    </lineage>
</organism>
<accession>A0ABR8PUB4</accession>
<feature type="compositionally biased region" description="Basic and acidic residues" evidence="2">
    <location>
        <begin position="170"/>
        <end position="185"/>
    </location>
</feature>
<protein>
    <recommendedName>
        <fullName evidence="5">Viral A-type inclusion protein</fullName>
    </recommendedName>
</protein>
<dbReference type="RefSeq" id="WP_191768594.1">
    <property type="nucleotide sequence ID" value="NZ_JACSRA010000014.1"/>
</dbReference>
<comment type="caution">
    <text evidence="3">The sequence shown here is derived from an EMBL/GenBank/DDBJ whole genome shotgun (WGS) entry which is preliminary data.</text>
</comment>